<sequence length="512" mass="58990">MDNSATRKQEIYDKIKESSKHEFILSEMKRLGFWGDDKVNFEKVNAFLKEENALSGDLSKLVKKERLIKDTDAFIANKHKERKKLSKEKQKETKLKREQIRKEKAEKWQQTKKEDITYLGAGYSHQLNDTQIDEVRLKEAGLPIYHSVKDLAQAMKITVNELRFLAFSRKNSQIEHYKRFKVAKKSGGYRLISAPMPRLKRAQHFILENILNKVIVHDKAHGCVKERSIVSNAAPHVDKAVVINQDLKNFFPSVTYKRIKGVFKSLGYSEQLAVIFSLLCSESKILDISLLGENYFSQRGERFLPQGSPCSPAITNILCRKMDYRLDGLAKKYGFAYSRYVDDTTFSGNQAQFKHITAILKYSKKIISEENFNLHPDKLKIMKRNQRQEVTGIVVNEKLNINKKSLKRFRALLYQIEKEGIAGKTWNGGLNVLAEIDGYANYIYQVDKEKGVKYKSQVGDILKAHSYKESHQEKYVKNTNDIQGNAVSELTSKVESKEDLGILKKISSLFKK</sequence>
<gene>
    <name evidence="11" type="ORF">TNO020_180145</name>
</gene>
<name>A0A2H1YF58_9FLAO</name>
<evidence type="ECO:0000256" key="2">
    <source>
        <dbReference type="ARBA" id="ARBA00022679"/>
    </source>
</evidence>
<evidence type="ECO:0000256" key="1">
    <source>
        <dbReference type="ARBA" id="ARBA00012493"/>
    </source>
</evidence>
<evidence type="ECO:0000259" key="10">
    <source>
        <dbReference type="PROSITE" id="PS50878"/>
    </source>
</evidence>
<reference evidence="12" key="1">
    <citation type="submission" date="2017-11" db="EMBL/GenBank/DDBJ databases">
        <authorList>
            <person name="Duchaud E."/>
        </authorList>
    </citation>
    <scope>NUCLEOTIDE SEQUENCE [LARGE SCALE GENOMIC DNA]</scope>
    <source>
        <strain evidence="12">Tenacibaculum sp. TNO020</strain>
    </source>
</reference>
<dbReference type="GO" id="GO:0046872">
    <property type="term" value="F:metal ion binding"/>
    <property type="evidence" value="ECO:0007669"/>
    <property type="project" value="UniProtKB-KW"/>
</dbReference>
<dbReference type="Pfam" id="PF00078">
    <property type="entry name" value="RVT_1"/>
    <property type="match status" value="1"/>
</dbReference>
<dbReference type="GO" id="GO:0051607">
    <property type="term" value="P:defense response to virus"/>
    <property type="evidence" value="ECO:0007669"/>
    <property type="project" value="UniProtKB-KW"/>
</dbReference>
<dbReference type="PANTHER" id="PTHR34047">
    <property type="entry name" value="NUCLEAR INTRON MATURASE 1, MITOCHONDRIAL-RELATED"/>
    <property type="match status" value="1"/>
</dbReference>
<keyword evidence="6" id="KW-0695">RNA-directed DNA polymerase</keyword>
<keyword evidence="7" id="KW-0051">Antiviral defense</keyword>
<evidence type="ECO:0000256" key="6">
    <source>
        <dbReference type="ARBA" id="ARBA00022918"/>
    </source>
</evidence>
<dbReference type="SUPFAM" id="SSF56672">
    <property type="entry name" value="DNA/RNA polymerases"/>
    <property type="match status" value="1"/>
</dbReference>
<keyword evidence="12" id="KW-1185">Reference proteome</keyword>
<evidence type="ECO:0000256" key="5">
    <source>
        <dbReference type="ARBA" id="ARBA00022842"/>
    </source>
</evidence>
<evidence type="ECO:0000313" key="11">
    <source>
        <dbReference type="EMBL" id="SOS74115.1"/>
    </source>
</evidence>
<comment type="similarity">
    <text evidence="8">Belongs to the bacterial reverse transcriptase family.</text>
</comment>
<accession>A0A2H1YF58</accession>
<dbReference type="InterPro" id="IPR000477">
    <property type="entry name" value="RT_dom"/>
</dbReference>
<dbReference type="EC" id="2.7.7.49" evidence="1"/>
<comment type="catalytic activity">
    <reaction evidence="9">
        <text>DNA(n) + a 2'-deoxyribonucleoside 5'-triphosphate = DNA(n+1) + diphosphate</text>
        <dbReference type="Rhea" id="RHEA:22508"/>
        <dbReference type="Rhea" id="RHEA-COMP:17339"/>
        <dbReference type="Rhea" id="RHEA-COMP:17340"/>
        <dbReference type="ChEBI" id="CHEBI:33019"/>
        <dbReference type="ChEBI" id="CHEBI:61560"/>
        <dbReference type="ChEBI" id="CHEBI:173112"/>
        <dbReference type="EC" id="2.7.7.49"/>
    </reaction>
</comment>
<dbReference type="RefSeq" id="WP_101916629.1">
    <property type="nucleotide sequence ID" value="NZ_OENF01000010.1"/>
</dbReference>
<keyword evidence="3" id="KW-0548">Nucleotidyltransferase</keyword>
<dbReference type="PANTHER" id="PTHR34047:SF7">
    <property type="entry name" value="RNA-DIRECTED DNA POLYMERASE"/>
    <property type="match status" value="1"/>
</dbReference>
<dbReference type="EMBL" id="OENF01000010">
    <property type="protein sequence ID" value="SOS74115.1"/>
    <property type="molecule type" value="Genomic_DNA"/>
</dbReference>
<evidence type="ECO:0000256" key="7">
    <source>
        <dbReference type="ARBA" id="ARBA00023118"/>
    </source>
</evidence>
<dbReference type="CDD" id="cd03487">
    <property type="entry name" value="RT_Bac_retron_II"/>
    <property type="match status" value="1"/>
</dbReference>
<organism evidence="11 12">
    <name type="scientific">Tenacibaculum piscium</name>
    <dbReference type="NCBI Taxonomy" id="1458515"/>
    <lineage>
        <taxon>Bacteria</taxon>
        <taxon>Pseudomonadati</taxon>
        <taxon>Bacteroidota</taxon>
        <taxon>Flavobacteriia</taxon>
        <taxon>Flavobacteriales</taxon>
        <taxon>Flavobacteriaceae</taxon>
        <taxon>Tenacibaculum</taxon>
    </lineage>
</organism>
<dbReference type="InterPro" id="IPR043502">
    <property type="entry name" value="DNA/RNA_pol_sf"/>
</dbReference>
<evidence type="ECO:0000313" key="12">
    <source>
        <dbReference type="Proteomes" id="UP000234211"/>
    </source>
</evidence>
<dbReference type="InterPro" id="IPR051083">
    <property type="entry name" value="GrpII_Intron_Splice-Mob/Def"/>
</dbReference>
<keyword evidence="5" id="KW-0460">Magnesium</keyword>
<dbReference type="PROSITE" id="PS50878">
    <property type="entry name" value="RT_POL"/>
    <property type="match status" value="1"/>
</dbReference>
<keyword evidence="4" id="KW-0479">Metal-binding</keyword>
<dbReference type="Proteomes" id="UP000234211">
    <property type="component" value="Unassembled WGS sequence"/>
</dbReference>
<proteinExistence type="inferred from homology"/>
<feature type="domain" description="Reverse transcriptase" evidence="10">
    <location>
        <begin position="163"/>
        <end position="395"/>
    </location>
</feature>
<evidence type="ECO:0000256" key="8">
    <source>
        <dbReference type="ARBA" id="ARBA00034120"/>
    </source>
</evidence>
<dbReference type="AlphaFoldDB" id="A0A2H1YF58"/>
<dbReference type="GO" id="GO:0003964">
    <property type="term" value="F:RNA-directed DNA polymerase activity"/>
    <property type="evidence" value="ECO:0007669"/>
    <property type="project" value="UniProtKB-KW"/>
</dbReference>
<dbReference type="GO" id="GO:0003723">
    <property type="term" value="F:RNA binding"/>
    <property type="evidence" value="ECO:0007669"/>
    <property type="project" value="InterPro"/>
</dbReference>
<dbReference type="InterPro" id="IPR000123">
    <property type="entry name" value="Reverse_transcriptase_msDNA"/>
</dbReference>
<dbReference type="PRINTS" id="PR00866">
    <property type="entry name" value="RNADNAPOLMS"/>
</dbReference>
<evidence type="ECO:0000256" key="4">
    <source>
        <dbReference type="ARBA" id="ARBA00022723"/>
    </source>
</evidence>
<dbReference type="OrthoDB" id="9780724at2"/>
<protein>
    <recommendedName>
        <fullName evidence="1">RNA-directed DNA polymerase</fullName>
        <ecNumber evidence="1">2.7.7.49</ecNumber>
    </recommendedName>
</protein>
<evidence type="ECO:0000256" key="9">
    <source>
        <dbReference type="ARBA" id="ARBA00048173"/>
    </source>
</evidence>
<evidence type="ECO:0000256" key="3">
    <source>
        <dbReference type="ARBA" id="ARBA00022695"/>
    </source>
</evidence>
<keyword evidence="2" id="KW-0808">Transferase</keyword>